<evidence type="ECO:0000313" key="2">
    <source>
        <dbReference type="Proteomes" id="UP001260773"/>
    </source>
</evidence>
<sequence length="40" mass="4493">MRRSSSDLLEDGLGAIVSETRECPLQQFAAMRLKISLVRD</sequence>
<gene>
    <name evidence="1" type="ORF">P7D43_00090</name>
</gene>
<evidence type="ECO:0000313" key="1">
    <source>
        <dbReference type="EMBL" id="MDT2400754.1"/>
    </source>
</evidence>
<dbReference type="RefSeq" id="WP_256172954.1">
    <property type="nucleotide sequence ID" value="NZ_JADPDV010000015.1"/>
</dbReference>
<accession>A0AAW8RL92</accession>
<name>A0AAW8RL92_ENTAV</name>
<dbReference type="Proteomes" id="UP001260773">
    <property type="component" value="Unassembled WGS sequence"/>
</dbReference>
<organism evidence="1 2">
    <name type="scientific">Enterococcus avium</name>
    <name type="common">Streptococcus avium</name>
    <dbReference type="NCBI Taxonomy" id="33945"/>
    <lineage>
        <taxon>Bacteria</taxon>
        <taxon>Bacillati</taxon>
        <taxon>Bacillota</taxon>
        <taxon>Bacilli</taxon>
        <taxon>Lactobacillales</taxon>
        <taxon>Enterococcaceae</taxon>
        <taxon>Enterococcus</taxon>
    </lineage>
</organism>
<reference evidence="1" key="1">
    <citation type="submission" date="2023-03" db="EMBL/GenBank/DDBJ databases">
        <authorList>
            <person name="Shen W."/>
            <person name="Cai J."/>
        </authorList>
    </citation>
    <scope>NUCLEOTIDE SEQUENCE</scope>
    <source>
        <strain evidence="1">P33-2</strain>
    </source>
</reference>
<protein>
    <submittedName>
        <fullName evidence="1">Uncharacterized protein</fullName>
    </submittedName>
</protein>
<comment type="caution">
    <text evidence="1">The sequence shown here is derived from an EMBL/GenBank/DDBJ whole genome shotgun (WGS) entry which is preliminary data.</text>
</comment>
<dbReference type="AlphaFoldDB" id="A0AAW8RL92"/>
<dbReference type="EMBL" id="JARPWH010000001">
    <property type="protein sequence ID" value="MDT2400754.1"/>
    <property type="molecule type" value="Genomic_DNA"/>
</dbReference>
<proteinExistence type="predicted"/>